<organism evidence="2 3">
    <name type="scientific">Purpureocillium lilacinum</name>
    <name type="common">Paecilomyces lilacinus</name>
    <dbReference type="NCBI Taxonomy" id="33203"/>
    <lineage>
        <taxon>Eukaryota</taxon>
        <taxon>Fungi</taxon>
        <taxon>Dikarya</taxon>
        <taxon>Ascomycota</taxon>
        <taxon>Pezizomycotina</taxon>
        <taxon>Sordariomycetes</taxon>
        <taxon>Hypocreomycetidae</taxon>
        <taxon>Hypocreales</taxon>
        <taxon>Ophiocordycipitaceae</taxon>
        <taxon>Purpureocillium</taxon>
    </lineage>
</organism>
<comment type="caution">
    <text evidence="2">The sequence shown here is derived from an EMBL/GenBank/DDBJ whole genome shotgun (WGS) entry which is preliminary data.</text>
</comment>
<protein>
    <recommendedName>
        <fullName evidence="1">Heterokaryon incompatibility domain-containing protein</fullName>
    </recommendedName>
</protein>
<sequence>MATTATSLRGPEPEQCGPCRACNHPRPPSGGRASVITSLGSMTAAGRAGCVTCSVLSRALVRALADDGADPPAAVPPKVGHDLLRLDFNAAASGRGLGMFVFSRGLPISVLAPPASTSEIRTLGHPSLVRPPHAPGLVVGPGLWRAVPELAAEATRQRREARTARPLTTPLCFVGSSWIASTFPDVPIGFDVPAGTATDASLAWARKCLSRCNASHTMCRRSRLLAPRGRAQRILDIGARDGDPVRLVEQEGDDEHSNYVCLSHRWGRAPVLQTLSSNVSQHHQEVPWVALPRTYRETILFVRRLGVRYLWIDSLCIVQDDAEDWRRESSKMGTIFSQALLVVSASSSVDVDDGLFAECGSSFATHYLEHSLADGNVETICFRRSLAHISGYMDQRLGMTPDLPTLTRGWIFQERFLSPRVLHFGPQELFWECLEDSLCQCTCQGPSDRTSAPPDNVALDHVSQPKTYFSRHYWTTLSDSELELCWHRLVEEYTKLDLTLDKDILPAISGLAKQFQSVVNSEYLAGLWKRTLVADLLWHVDGFNADRDDGVQRQRPARWRAPSWSWAAVKGPVKYPDAAAGIISLCEVLDANCSSAGTDATGELLDGYLTLRGRLAAASVQHEDGDDTAAKPWQLLRLEFLRSTVNTTWADYDIRSGQDIISSGSEVFCLALGESPVSGAMYLLVLTTASFVGTGDSTTLKRIGIVQLSRPPIQSGASAEAWLQRLGFPQAATTIKIV</sequence>
<dbReference type="Proteomes" id="UP000245956">
    <property type="component" value="Unassembled WGS sequence"/>
</dbReference>
<dbReference type="PANTHER" id="PTHR33112:SF13">
    <property type="entry name" value="HETEROKARYON INCOMPATIBILITY DOMAIN-CONTAINING PROTEIN"/>
    <property type="match status" value="1"/>
</dbReference>
<dbReference type="PANTHER" id="PTHR33112">
    <property type="entry name" value="DOMAIN PROTEIN, PUTATIVE-RELATED"/>
    <property type="match status" value="1"/>
</dbReference>
<evidence type="ECO:0000259" key="1">
    <source>
        <dbReference type="Pfam" id="PF06985"/>
    </source>
</evidence>
<dbReference type="EMBL" id="LCWV01000017">
    <property type="protein sequence ID" value="PWI67701.1"/>
    <property type="molecule type" value="Genomic_DNA"/>
</dbReference>
<gene>
    <name evidence="2" type="ORF">PCL_02622</name>
</gene>
<accession>A0A2U3DZK2</accession>
<feature type="domain" description="Heterokaryon incompatibility" evidence="1">
    <location>
        <begin position="259"/>
        <end position="414"/>
    </location>
</feature>
<evidence type="ECO:0000313" key="2">
    <source>
        <dbReference type="EMBL" id="PWI67701.1"/>
    </source>
</evidence>
<evidence type="ECO:0000313" key="3">
    <source>
        <dbReference type="Proteomes" id="UP000245956"/>
    </source>
</evidence>
<proteinExistence type="predicted"/>
<reference evidence="2 3" key="1">
    <citation type="journal article" date="2016" name="Front. Microbiol.">
        <title>Genome and transcriptome sequences reveal the specific parasitism of the nematophagous Purpureocillium lilacinum 36-1.</title>
        <authorList>
            <person name="Xie J."/>
            <person name="Li S."/>
            <person name="Mo C."/>
            <person name="Xiao X."/>
            <person name="Peng D."/>
            <person name="Wang G."/>
            <person name="Xiao Y."/>
        </authorList>
    </citation>
    <scope>NUCLEOTIDE SEQUENCE [LARGE SCALE GENOMIC DNA]</scope>
    <source>
        <strain evidence="2 3">36-1</strain>
    </source>
</reference>
<name>A0A2U3DZK2_PURLI</name>
<dbReference type="Pfam" id="PF06985">
    <property type="entry name" value="HET"/>
    <property type="match status" value="1"/>
</dbReference>
<dbReference type="AlphaFoldDB" id="A0A2U3DZK2"/>
<dbReference type="InterPro" id="IPR010730">
    <property type="entry name" value="HET"/>
</dbReference>